<feature type="domain" description="XRRM" evidence="4">
    <location>
        <begin position="385"/>
        <end position="539"/>
    </location>
</feature>
<dbReference type="InterPro" id="IPR014886">
    <property type="entry name" value="La_xRRM"/>
</dbReference>
<name>A0A8H5MBU3_9AGAR</name>
<proteinExistence type="predicted"/>
<dbReference type="GO" id="GO:1904868">
    <property type="term" value="P:telomerase catalytic core complex assembly"/>
    <property type="evidence" value="ECO:0007669"/>
    <property type="project" value="InterPro"/>
</dbReference>
<feature type="region of interest" description="Disordered" evidence="3">
    <location>
        <begin position="13"/>
        <end position="54"/>
    </location>
</feature>
<protein>
    <recommendedName>
        <fullName evidence="4">XRRM domain-containing protein</fullName>
    </recommendedName>
</protein>
<reference evidence="5 6" key="1">
    <citation type="journal article" date="2020" name="ISME J.">
        <title>Uncovering the hidden diversity of litter-decomposition mechanisms in mushroom-forming fungi.</title>
        <authorList>
            <person name="Floudas D."/>
            <person name="Bentzer J."/>
            <person name="Ahren D."/>
            <person name="Johansson T."/>
            <person name="Persson P."/>
            <person name="Tunlid A."/>
        </authorList>
    </citation>
    <scope>NUCLEOTIDE SEQUENCE [LARGE SCALE GENOMIC DNA]</scope>
    <source>
        <strain evidence="5 6">CBS 661.87</strain>
    </source>
</reference>
<comment type="caution">
    <text evidence="5">The sequence shown here is derived from an EMBL/GenBank/DDBJ whole genome shotgun (WGS) entry which is preliminary data.</text>
</comment>
<organism evidence="5 6">
    <name type="scientific">Tricholomella constricta</name>
    <dbReference type="NCBI Taxonomy" id="117010"/>
    <lineage>
        <taxon>Eukaryota</taxon>
        <taxon>Fungi</taxon>
        <taxon>Dikarya</taxon>
        <taxon>Basidiomycota</taxon>
        <taxon>Agaricomycotina</taxon>
        <taxon>Agaricomycetes</taxon>
        <taxon>Agaricomycetidae</taxon>
        <taxon>Agaricales</taxon>
        <taxon>Tricholomatineae</taxon>
        <taxon>Lyophyllaceae</taxon>
        <taxon>Tricholomella</taxon>
    </lineage>
</organism>
<dbReference type="Gene3D" id="3.30.70.330">
    <property type="match status" value="1"/>
</dbReference>
<accession>A0A8H5MBU3</accession>
<feature type="compositionally biased region" description="Polar residues" evidence="3">
    <location>
        <begin position="38"/>
        <end position="54"/>
    </location>
</feature>
<dbReference type="EMBL" id="JAACJP010000001">
    <property type="protein sequence ID" value="KAF5387906.1"/>
    <property type="molecule type" value="Genomic_DNA"/>
</dbReference>
<evidence type="ECO:0000313" key="6">
    <source>
        <dbReference type="Proteomes" id="UP000565441"/>
    </source>
</evidence>
<dbReference type="Pfam" id="PF19977">
    <property type="entry name" value="xRRM"/>
    <property type="match status" value="1"/>
</dbReference>
<evidence type="ECO:0000259" key="4">
    <source>
        <dbReference type="PROSITE" id="PS51939"/>
    </source>
</evidence>
<dbReference type="AlphaFoldDB" id="A0A8H5MBU3"/>
<sequence>MSFAFPFVPRTVSNAKRKPARHGPQAPATAESTELPKPTTSSSQPVVTLAGNPSTTSRVKYSNEDYTNLLCLALSDHALWADPDLRRRMEWSSDSGSNEEVDGFFPLSQLLKHSKLLAPLNLENLQTPIAKALRSGEGADVLDVRLLVSDPSPSTWSSGRGDTRDLGAYEIRRKDWRETLTRPSRDYSRADWDKRTIYVENVPVQYRSTSAIARFVFALLLAEHPSSTNNTPLTRVQSISFPAHHQDKPGDQPTCKGFALIVLKDDSDVDFLLKRWPWDRQQPQHDGADSDSHSDGQESEQEAMKFGFRALPKLRWDQLKEEYLAYRGQLVAEINAHEDADPQIPIIPSTPKIALQQDALDPPIKPVSGSVAKESAVVMLDSSSPYPFNTLVFVRNIHPETNKTTLRKFFAAAFRSSLVSGDLEGDGLDYVDFNKGMDSCHLRLTTSKHARILVEHFVTHPTWHVTGLDEVGAPAPADDMSPPAIAVSMDLVTGRREELYWERVPEKVRRQAVQKALALMQRPSEVDSGGGSNIDGQGDRDPKRRKRRKC</sequence>
<evidence type="ECO:0000256" key="1">
    <source>
        <dbReference type="ARBA" id="ARBA00022884"/>
    </source>
</evidence>
<evidence type="ECO:0000313" key="5">
    <source>
        <dbReference type="EMBL" id="KAF5387906.1"/>
    </source>
</evidence>
<dbReference type="GO" id="GO:0070034">
    <property type="term" value="F:telomerase RNA binding"/>
    <property type="evidence" value="ECO:0007669"/>
    <property type="project" value="InterPro"/>
</dbReference>
<dbReference type="OrthoDB" id="439993at2759"/>
<keyword evidence="6" id="KW-1185">Reference proteome</keyword>
<feature type="region of interest" description="Disordered" evidence="3">
    <location>
        <begin position="280"/>
        <end position="302"/>
    </location>
</feature>
<keyword evidence="1 2" id="KW-0694">RNA-binding</keyword>
<dbReference type="InterPro" id="IPR045537">
    <property type="entry name" value="Lar7_xRRM"/>
</dbReference>
<feature type="region of interest" description="Disordered" evidence="3">
    <location>
        <begin position="519"/>
        <end position="550"/>
    </location>
</feature>
<dbReference type="InterPro" id="IPR012677">
    <property type="entry name" value="Nucleotide-bd_a/b_plait_sf"/>
</dbReference>
<dbReference type="GO" id="GO:1990904">
    <property type="term" value="C:ribonucleoprotein complex"/>
    <property type="evidence" value="ECO:0007669"/>
    <property type="project" value="UniProtKB-UniRule"/>
</dbReference>
<dbReference type="Proteomes" id="UP000565441">
    <property type="component" value="Unassembled WGS sequence"/>
</dbReference>
<feature type="compositionally biased region" description="Basic and acidic residues" evidence="3">
    <location>
        <begin position="280"/>
        <end position="296"/>
    </location>
</feature>
<evidence type="ECO:0000256" key="3">
    <source>
        <dbReference type="SAM" id="MobiDB-lite"/>
    </source>
</evidence>
<evidence type="ECO:0000256" key="2">
    <source>
        <dbReference type="PROSITE-ProRule" id="PRU01288"/>
    </source>
</evidence>
<dbReference type="PROSITE" id="PS51939">
    <property type="entry name" value="XRRM"/>
    <property type="match status" value="1"/>
</dbReference>
<gene>
    <name evidence="5" type="ORF">D9615_000813</name>
</gene>